<evidence type="ECO:0000259" key="2">
    <source>
        <dbReference type="Pfam" id="PF11250"/>
    </source>
</evidence>
<dbReference type="InterPro" id="IPR046431">
    <property type="entry name" value="FAF_dom"/>
</dbReference>
<reference evidence="3 4" key="1">
    <citation type="submission" date="2022-01" db="EMBL/GenBank/DDBJ databases">
        <authorList>
            <person name="Xiong W."/>
            <person name="Schranz E."/>
        </authorList>
    </citation>
    <scope>NUCLEOTIDE SEQUENCE [LARGE SCALE GENOMIC DNA]</scope>
</reference>
<name>A0AAU9MG70_9ASTR</name>
<sequence>MSTVVCQQGVHSCIESSLVLEATTMRLKLMAPKCCKEVIKHNDYGSWSFLQSLSSQKPIEKESSYVHPWVNQSSHSKLSQKSLALCTESLGNESGSDTSQGSVALFSESNRLDTRSQEIIAPREKIRVLVPQMGSKKVVSRSFPPPLTTIRSSSLFHVSHHREGGRLIIQAVEAPYKNSCFQAERSHGRLRLICTKSMSR</sequence>
<comment type="caution">
    <text evidence="3">The sequence shown here is derived from an EMBL/GenBank/DDBJ whole genome shotgun (WGS) entry which is preliminary data.</text>
</comment>
<organism evidence="3 4">
    <name type="scientific">Lactuca virosa</name>
    <dbReference type="NCBI Taxonomy" id="75947"/>
    <lineage>
        <taxon>Eukaryota</taxon>
        <taxon>Viridiplantae</taxon>
        <taxon>Streptophyta</taxon>
        <taxon>Embryophyta</taxon>
        <taxon>Tracheophyta</taxon>
        <taxon>Spermatophyta</taxon>
        <taxon>Magnoliopsida</taxon>
        <taxon>eudicotyledons</taxon>
        <taxon>Gunneridae</taxon>
        <taxon>Pentapetalae</taxon>
        <taxon>asterids</taxon>
        <taxon>campanulids</taxon>
        <taxon>Asterales</taxon>
        <taxon>Asteraceae</taxon>
        <taxon>Cichorioideae</taxon>
        <taxon>Cichorieae</taxon>
        <taxon>Lactucinae</taxon>
        <taxon>Lactuca</taxon>
    </lineage>
</organism>
<evidence type="ECO:0000313" key="3">
    <source>
        <dbReference type="EMBL" id="CAH1426968.1"/>
    </source>
</evidence>
<feature type="domain" description="FAF" evidence="2">
    <location>
        <begin position="142"/>
        <end position="192"/>
    </location>
</feature>
<dbReference type="Pfam" id="PF11250">
    <property type="entry name" value="FAF"/>
    <property type="match status" value="1"/>
</dbReference>
<dbReference type="PANTHER" id="PTHR33155">
    <property type="entry name" value="FANTASTIC FOUR-LIKE PROTEIN (DUF3049)"/>
    <property type="match status" value="1"/>
</dbReference>
<dbReference type="EMBL" id="CAKMRJ010002223">
    <property type="protein sequence ID" value="CAH1426968.1"/>
    <property type="molecule type" value="Genomic_DNA"/>
</dbReference>
<proteinExistence type="inferred from homology"/>
<accession>A0AAU9MG70</accession>
<dbReference type="PANTHER" id="PTHR33155:SF4">
    <property type="entry name" value="PROTEIN FANTASTIC FOUR 3"/>
    <property type="match status" value="1"/>
</dbReference>
<dbReference type="Proteomes" id="UP001157418">
    <property type="component" value="Unassembled WGS sequence"/>
</dbReference>
<dbReference type="AlphaFoldDB" id="A0AAU9MG70"/>
<dbReference type="InterPro" id="IPR021410">
    <property type="entry name" value="FAF"/>
</dbReference>
<keyword evidence="4" id="KW-1185">Reference proteome</keyword>
<evidence type="ECO:0000256" key="1">
    <source>
        <dbReference type="ARBA" id="ARBA00008690"/>
    </source>
</evidence>
<protein>
    <recommendedName>
        <fullName evidence="2">FAF domain-containing protein</fullName>
    </recommendedName>
</protein>
<comment type="similarity">
    <text evidence="1">Belongs to the fantastic four family.</text>
</comment>
<evidence type="ECO:0000313" key="4">
    <source>
        <dbReference type="Proteomes" id="UP001157418"/>
    </source>
</evidence>
<gene>
    <name evidence="3" type="ORF">LVIROSA_LOCUS14020</name>
</gene>